<reference evidence="12" key="3">
    <citation type="submission" date="2025-09" db="UniProtKB">
        <authorList>
            <consortium name="Ensembl"/>
        </authorList>
    </citation>
    <scope>IDENTIFICATION</scope>
</reference>
<evidence type="ECO:0000256" key="4">
    <source>
        <dbReference type="ARBA" id="ARBA00022605"/>
    </source>
</evidence>
<dbReference type="InterPro" id="IPR001544">
    <property type="entry name" value="Aminotrans_IV"/>
</dbReference>
<comment type="catalytic activity">
    <reaction evidence="11">
        <text>L-leucine + 2-oxoglutarate = 4-methyl-2-oxopentanoate + L-glutamate</text>
        <dbReference type="Rhea" id="RHEA:18321"/>
        <dbReference type="ChEBI" id="CHEBI:16810"/>
        <dbReference type="ChEBI" id="CHEBI:17865"/>
        <dbReference type="ChEBI" id="CHEBI:29985"/>
        <dbReference type="ChEBI" id="CHEBI:57427"/>
        <dbReference type="EC" id="2.6.1.42"/>
    </reaction>
</comment>
<dbReference type="AlphaFoldDB" id="A0A4W5LI42"/>
<feature type="modified residue" description="N6-(pyridoxal phosphate)lysine" evidence="8">
    <location>
        <position position="226"/>
    </location>
</feature>
<dbReference type="GO" id="GO:0052656">
    <property type="term" value="F:L-isoleucine-2-oxoglutarate transaminase activity"/>
    <property type="evidence" value="ECO:0007669"/>
    <property type="project" value="RHEA"/>
</dbReference>
<comment type="catalytic activity">
    <reaction evidence="11">
        <text>L-isoleucine + 2-oxoglutarate = (S)-3-methyl-2-oxopentanoate + L-glutamate</text>
        <dbReference type="Rhea" id="RHEA:24801"/>
        <dbReference type="ChEBI" id="CHEBI:16810"/>
        <dbReference type="ChEBI" id="CHEBI:29985"/>
        <dbReference type="ChEBI" id="CHEBI:35146"/>
        <dbReference type="ChEBI" id="CHEBI:58045"/>
        <dbReference type="EC" id="2.6.1.42"/>
    </reaction>
</comment>
<dbReference type="STRING" id="62062.ENSHHUP00000025581"/>
<comment type="catalytic activity">
    <reaction evidence="11">
        <text>L-valine + 2-oxoglutarate = 3-methyl-2-oxobutanoate + L-glutamate</text>
        <dbReference type="Rhea" id="RHEA:24813"/>
        <dbReference type="ChEBI" id="CHEBI:11851"/>
        <dbReference type="ChEBI" id="CHEBI:16810"/>
        <dbReference type="ChEBI" id="CHEBI:29985"/>
        <dbReference type="ChEBI" id="CHEBI:57762"/>
        <dbReference type="EC" id="2.6.1.42"/>
    </reaction>
</comment>
<dbReference type="PANTHER" id="PTHR11825:SF44">
    <property type="entry name" value="BRANCHED-CHAIN-AMINO-ACID AMINOTRANSFERASE"/>
    <property type="match status" value="1"/>
</dbReference>
<dbReference type="NCBIfam" id="TIGR01123">
    <property type="entry name" value="ilvE_II"/>
    <property type="match status" value="1"/>
</dbReference>
<dbReference type="Ensembl" id="ENSHHUT00000026590.1">
    <property type="protein sequence ID" value="ENSHHUP00000025581.1"/>
    <property type="gene ID" value="ENSHHUG00000016120.1"/>
</dbReference>
<dbReference type="GO" id="GO:0052655">
    <property type="term" value="F:L-valine-2-oxoglutarate transaminase activity"/>
    <property type="evidence" value="ECO:0007669"/>
    <property type="project" value="RHEA"/>
</dbReference>
<evidence type="ECO:0000256" key="2">
    <source>
        <dbReference type="ARBA" id="ARBA00009320"/>
    </source>
</evidence>
<reference evidence="13" key="1">
    <citation type="submission" date="2018-06" db="EMBL/GenBank/DDBJ databases">
        <title>Genome assembly of Danube salmon.</title>
        <authorList>
            <person name="Macqueen D.J."/>
            <person name="Gundappa M.K."/>
        </authorList>
    </citation>
    <scope>NUCLEOTIDE SEQUENCE [LARGE SCALE GENOMIC DNA]</scope>
</reference>
<dbReference type="Pfam" id="PF01063">
    <property type="entry name" value="Aminotran_4"/>
    <property type="match status" value="1"/>
</dbReference>
<evidence type="ECO:0000256" key="6">
    <source>
        <dbReference type="ARBA" id="ARBA00022898"/>
    </source>
</evidence>
<evidence type="ECO:0000256" key="11">
    <source>
        <dbReference type="RuleBase" id="RU004517"/>
    </source>
</evidence>
<keyword evidence="5 11" id="KW-0808">Transferase</keyword>
<dbReference type="InterPro" id="IPR036038">
    <property type="entry name" value="Aminotransferase-like"/>
</dbReference>
<keyword evidence="3 11" id="KW-0032">Aminotransferase</keyword>
<dbReference type="GO" id="GO:0009082">
    <property type="term" value="P:branched-chain amino acid biosynthetic process"/>
    <property type="evidence" value="ECO:0007669"/>
    <property type="project" value="UniProtKB-KW"/>
</dbReference>
<name>A0A4W5LI42_9TELE</name>
<evidence type="ECO:0000313" key="12">
    <source>
        <dbReference type="Ensembl" id="ENSHHUP00000025581.1"/>
    </source>
</evidence>
<evidence type="ECO:0000256" key="3">
    <source>
        <dbReference type="ARBA" id="ARBA00022576"/>
    </source>
</evidence>
<dbReference type="PIRSF" id="PIRSF006468">
    <property type="entry name" value="BCAT1"/>
    <property type="match status" value="1"/>
</dbReference>
<protein>
    <recommendedName>
        <fullName evidence="11">Branched-chain-amino-acid aminotransferase</fullName>
        <ecNumber evidence="11">2.6.1.42</ecNumber>
    </recommendedName>
</protein>
<keyword evidence="7 11" id="KW-0100">Branched-chain amino acid biosynthesis</keyword>
<dbReference type="InterPro" id="IPR005786">
    <property type="entry name" value="B_amino_transII"/>
</dbReference>
<evidence type="ECO:0000256" key="8">
    <source>
        <dbReference type="PIRSR" id="PIRSR006468-1"/>
    </source>
</evidence>
<dbReference type="Gene3D" id="3.20.10.10">
    <property type="entry name" value="D-amino Acid Aminotransferase, subunit A, domain 2"/>
    <property type="match status" value="1"/>
</dbReference>
<keyword evidence="13" id="KW-1185">Reference proteome</keyword>
<dbReference type="EC" id="2.6.1.42" evidence="11"/>
<dbReference type="GeneTree" id="ENSGT00390000009532"/>
<comment type="cofactor">
    <cofactor evidence="1 10">
        <name>pyridoxal 5'-phosphate</name>
        <dbReference type="ChEBI" id="CHEBI:597326"/>
    </cofactor>
</comment>
<dbReference type="Gene3D" id="3.30.470.10">
    <property type="match status" value="1"/>
</dbReference>
<evidence type="ECO:0000256" key="1">
    <source>
        <dbReference type="ARBA" id="ARBA00001933"/>
    </source>
</evidence>
<comment type="similarity">
    <text evidence="2 9">Belongs to the class-IV pyridoxal-phosphate-dependent aminotransferase family.</text>
</comment>
<evidence type="ECO:0000256" key="10">
    <source>
        <dbReference type="RuleBase" id="RU004516"/>
    </source>
</evidence>
<sequence>ALNISLFPGGPANFSTYINTKKIFKPYPIMSTTQTNKIEIIKAATSKINEVDFDNLSFGAVFTDHLFECDYKNGEWQKPVIKPYAPFLLDPSAKVFHYGQAIFEGMKAYKDDNNDLWLFRPDENYKRFNTSAVRMAMPEVPEHIFMDGLNQLLQLDEAWVKKGKGNTMYIRPFMIATGEGVIANPSDEYKFMIILSPAKSYYAGEVKVLIAEHYSRAANGGIGAAKAAGNYAAQFYPTTLANKEGFQQVIWTDDATHTKLEEAGTMNVFFRINDTLLTAPTSERILDGITRKSLLDMAKKEGINVDVRPVLVSELVEASKNGSLKEIFGAGTAAVVNPIIGYSYKDVYYELPKVENSYASLLKEKLTNIQHKLAEDTFGWTVKV</sequence>
<dbReference type="Proteomes" id="UP000314982">
    <property type="component" value="Unassembled WGS sequence"/>
</dbReference>
<dbReference type="InterPro" id="IPR043132">
    <property type="entry name" value="BCAT-like_C"/>
</dbReference>
<evidence type="ECO:0000313" key="13">
    <source>
        <dbReference type="Proteomes" id="UP000314982"/>
    </source>
</evidence>
<dbReference type="SUPFAM" id="SSF56752">
    <property type="entry name" value="D-aminoacid aminotransferase-like PLP-dependent enzymes"/>
    <property type="match status" value="1"/>
</dbReference>
<dbReference type="PROSITE" id="PS00770">
    <property type="entry name" value="AA_TRANSFER_CLASS_4"/>
    <property type="match status" value="1"/>
</dbReference>
<dbReference type="NCBIfam" id="NF009897">
    <property type="entry name" value="PRK13357.1"/>
    <property type="match status" value="1"/>
</dbReference>
<keyword evidence="4 11" id="KW-0028">Amino-acid biosynthesis</keyword>
<keyword evidence="6 10" id="KW-0663">Pyridoxal phosphate</keyword>
<proteinExistence type="inferred from homology"/>
<accession>A0A4W5LI42</accession>
<organism evidence="12 13">
    <name type="scientific">Hucho hucho</name>
    <name type="common">huchen</name>
    <dbReference type="NCBI Taxonomy" id="62062"/>
    <lineage>
        <taxon>Eukaryota</taxon>
        <taxon>Metazoa</taxon>
        <taxon>Chordata</taxon>
        <taxon>Craniata</taxon>
        <taxon>Vertebrata</taxon>
        <taxon>Euteleostomi</taxon>
        <taxon>Actinopterygii</taxon>
        <taxon>Neopterygii</taxon>
        <taxon>Teleostei</taxon>
        <taxon>Protacanthopterygii</taxon>
        <taxon>Salmoniformes</taxon>
        <taxon>Salmonidae</taxon>
        <taxon>Salmoninae</taxon>
        <taxon>Hucho</taxon>
    </lineage>
</organism>
<dbReference type="PANTHER" id="PTHR11825">
    <property type="entry name" value="SUBGROUP IIII AMINOTRANSFERASE"/>
    <property type="match status" value="1"/>
</dbReference>
<dbReference type="InterPro" id="IPR043131">
    <property type="entry name" value="BCAT-like_N"/>
</dbReference>
<evidence type="ECO:0000256" key="9">
    <source>
        <dbReference type="RuleBase" id="RU004106"/>
    </source>
</evidence>
<evidence type="ECO:0000256" key="7">
    <source>
        <dbReference type="ARBA" id="ARBA00023304"/>
    </source>
</evidence>
<dbReference type="GO" id="GO:0052654">
    <property type="term" value="F:L-leucine-2-oxoglutarate transaminase activity"/>
    <property type="evidence" value="ECO:0007669"/>
    <property type="project" value="RHEA"/>
</dbReference>
<evidence type="ECO:0000256" key="5">
    <source>
        <dbReference type="ARBA" id="ARBA00022679"/>
    </source>
</evidence>
<dbReference type="GO" id="GO:0008652">
    <property type="term" value="P:amino acid biosynthetic process"/>
    <property type="evidence" value="ECO:0007669"/>
    <property type="project" value="UniProtKB-KW"/>
</dbReference>
<reference evidence="12" key="2">
    <citation type="submission" date="2025-08" db="UniProtKB">
        <authorList>
            <consortium name="Ensembl"/>
        </authorList>
    </citation>
    <scope>IDENTIFICATION</scope>
</reference>
<dbReference type="InterPro" id="IPR018300">
    <property type="entry name" value="Aminotrans_IV_CS"/>
</dbReference>